<dbReference type="PROSITE" id="PS50943">
    <property type="entry name" value="HTH_CROC1"/>
    <property type="match status" value="1"/>
</dbReference>
<dbReference type="OrthoDB" id="5446846at2"/>
<dbReference type="Pfam" id="PF13560">
    <property type="entry name" value="HTH_31"/>
    <property type="match status" value="1"/>
</dbReference>
<organism evidence="2 3">
    <name type="scientific">Bosea lupini</name>
    <dbReference type="NCBI Taxonomy" id="1036779"/>
    <lineage>
        <taxon>Bacteria</taxon>
        <taxon>Pseudomonadati</taxon>
        <taxon>Pseudomonadota</taxon>
        <taxon>Alphaproteobacteria</taxon>
        <taxon>Hyphomicrobiales</taxon>
        <taxon>Boseaceae</taxon>
        <taxon>Bosea</taxon>
    </lineage>
</organism>
<accession>A0A1H7VFL6</accession>
<keyword evidence="3" id="KW-1185">Reference proteome</keyword>
<protein>
    <submittedName>
        <fullName evidence="2">Helix-turn-helix domain-containing protein</fullName>
    </submittedName>
</protein>
<dbReference type="SUPFAM" id="SSF47413">
    <property type="entry name" value="lambda repressor-like DNA-binding domains"/>
    <property type="match status" value="1"/>
</dbReference>
<dbReference type="InterPro" id="IPR010982">
    <property type="entry name" value="Lambda_DNA-bd_dom_sf"/>
</dbReference>
<dbReference type="AlphaFoldDB" id="A0A1H7VFL6"/>
<dbReference type="RefSeq" id="WP_091838663.1">
    <property type="nucleotide sequence ID" value="NZ_FOAN01000007.1"/>
</dbReference>
<gene>
    <name evidence="2" type="ORF">SAMN04515666_10783</name>
</gene>
<dbReference type="CDD" id="cd00093">
    <property type="entry name" value="HTH_XRE"/>
    <property type="match status" value="1"/>
</dbReference>
<evidence type="ECO:0000313" key="3">
    <source>
        <dbReference type="Proteomes" id="UP000199664"/>
    </source>
</evidence>
<dbReference type="InterPro" id="IPR001387">
    <property type="entry name" value="Cro/C1-type_HTH"/>
</dbReference>
<dbReference type="SMART" id="SM00530">
    <property type="entry name" value="HTH_XRE"/>
    <property type="match status" value="1"/>
</dbReference>
<dbReference type="EMBL" id="FOAN01000007">
    <property type="protein sequence ID" value="SEM08071.1"/>
    <property type="molecule type" value="Genomic_DNA"/>
</dbReference>
<evidence type="ECO:0000259" key="1">
    <source>
        <dbReference type="PROSITE" id="PS50943"/>
    </source>
</evidence>
<feature type="domain" description="HTH cro/C1-type" evidence="1">
    <location>
        <begin position="12"/>
        <end position="65"/>
    </location>
</feature>
<dbReference type="Proteomes" id="UP000199664">
    <property type="component" value="Unassembled WGS sequence"/>
</dbReference>
<evidence type="ECO:0000313" key="2">
    <source>
        <dbReference type="EMBL" id="SEM08071.1"/>
    </source>
</evidence>
<name>A0A1H7VFL6_9HYPH</name>
<proteinExistence type="predicted"/>
<dbReference type="Gene3D" id="1.10.260.40">
    <property type="entry name" value="lambda repressor-like DNA-binding domains"/>
    <property type="match status" value="1"/>
</dbReference>
<dbReference type="GO" id="GO:0003677">
    <property type="term" value="F:DNA binding"/>
    <property type="evidence" value="ECO:0007669"/>
    <property type="project" value="InterPro"/>
</dbReference>
<dbReference type="STRING" id="1036779.SAMN04515666_10783"/>
<reference evidence="3" key="1">
    <citation type="submission" date="2016-10" db="EMBL/GenBank/DDBJ databases">
        <authorList>
            <person name="Varghese N."/>
            <person name="Submissions S."/>
        </authorList>
    </citation>
    <scope>NUCLEOTIDE SEQUENCE [LARGE SCALE GENOMIC DNA]</scope>
    <source>
        <strain evidence="3">LMG 26383,CCUG 61248,R- 45681</strain>
    </source>
</reference>
<sequence>MAIRFEDIGERLKAYRLGRGLLAEDVAERLGISRAAVYRIEAGGVVKIETLERLATLLETTVASLLGAGVEYYSSPLSYFERMRQIEEQADQVVAHFPPLSYLLTSDGYSAHLRQTLVEALPPHVVRDQAVAEIDAIIAILDERKNARKRRRLSVVNFVNVLEIERWLKLGVVGRFNLPVAEQARRRLAARVEVEHLIGLIESEPMGVQIGLIEETVPNITFQLFRTAEKTLLGLSPFRLGGELPNLRSGIAMLTADEEPVRLYEDIADGLWRRALKGSEAGAVLRATLDRSAIAQVPPKEASSELV</sequence>